<keyword evidence="1" id="KW-1133">Transmembrane helix</keyword>
<dbReference type="AlphaFoldDB" id="K2FY39"/>
<name>K2FY39_9BACT</name>
<proteinExistence type="predicted"/>
<accession>K2FY39</accession>
<organism evidence="2">
    <name type="scientific">uncultured bacterium</name>
    <name type="common">gcode 4</name>
    <dbReference type="NCBI Taxonomy" id="1234023"/>
    <lineage>
        <taxon>Bacteria</taxon>
        <taxon>environmental samples</taxon>
    </lineage>
</organism>
<evidence type="ECO:0000313" key="2">
    <source>
        <dbReference type="EMBL" id="EKE27898.1"/>
    </source>
</evidence>
<reference evidence="2" key="1">
    <citation type="journal article" date="2012" name="Science">
        <title>Fermentation, hydrogen, and sulfur metabolism in multiple uncultivated bacterial phyla.</title>
        <authorList>
            <person name="Wrighton K.C."/>
            <person name="Thomas B.C."/>
            <person name="Sharon I."/>
            <person name="Miller C.S."/>
            <person name="Castelle C.J."/>
            <person name="VerBerkmoes N.C."/>
            <person name="Wilkins M.J."/>
            <person name="Hettich R.L."/>
            <person name="Lipton M.S."/>
            <person name="Williams K.H."/>
            <person name="Long P.E."/>
            <person name="Banfield J.F."/>
        </authorList>
    </citation>
    <scope>NUCLEOTIDE SEQUENCE [LARGE SCALE GENOMIC DNA]</scope>
</reference>
<gene>
    <name evidence="2" type="ORF">ACD_3C00135G0006</name>
</gene>
<comment type="caution">
    <text evidence="2">The sequence shown here is derived from an EMBL/GenBank/DDBJ whole genome shotgun (WGS) entry which is preliminary data.</text>
</comment>
<feature type="transmembrane region" description="Helical" evidence="1">
    <location>
        <begin position="12"/>
        <end position="34"/>
    </location>
</feature>
<keyword evidence="1" id="KW-0472">Membrane</keyword>
<dbReference type="EMBL" id="AMFJ01000409">
    <property type="protein sequence ID" value="EKE27898.1"/>
    <property type="molecule type" value="Genomic_DNA"/>
</dbReference>
<protein>
    <submittedName>
        <fullName evidence="2">Uncharacterized protein</fullName>
    </submittedName>
</protein>
<sequence length="121" mass="14599">MFKLKKYDNLSLKLFKTIILIFGMMVFFICNQVFANVIHDNPNLDLRFKNISWSKFSGNNCYPLAIDSIKISDISELRWWMESIYKMSWWKLKLKIICEYLGFTNISRLKLCNLSKLRWLR</sequence>
<keyword evidence="1" id="KW-0812">Transmembrane</keyword>
<evidence type="ECO:0000256" key="1">
    <source>
        <dbReference type="SAM" id="Phobius"/>
    </source>
</evidence>